<dbReference type="Gene3D" id="1.25.40.80">
    <property type="match status" value="1"/>
</dbReference>
<evidence type="ECO:0000256" key="2">
    <source>
        <dbReference type="ARBA" id="ARBA00017881"/>
    </source>
</evidence>
<dbReference type="NCBIfam" id="TIGR02765">
    <property type="entry name" value="crypto_DASH"/>
    <property type="match status" value="1"/>
</dbReference>
<comment type="similarity">
    <text evidence="1 6">Belongs to the DNA photolyase class-1 family.</text>
</comment>
<name>A0ABS8WDT0_9GAMM</name>
<evidence type="ECO:0000259" key="7">
    <source>
        <dbReference type="PROSITE" id="PS51645"/>
    </source>
</evidence>
<dbReference type="PANTHER" id="PTHR11455:SF22">
    <property type="entry name" value="CRYPTOCHROME DASH"/>
    <property type="match status" value="1"/>
</dbReference>
<organism evidence="8 9">
    <name type="scientific">Motilimonas cestriensis</name>
    <dbReference type="NCBI Taxonomy" id="2742685"/>
    <lineage>
        <taxon>Bacteria</taxon>
        <taxon>Pseudomonadati</taxon>
        <taxon>Pseudomonadota</taxon>
        <taxon>Gammaproteobacteria</taxon>
        <taxon>Alteromonadales</taxon>
        <taxon>Alteromonadales genera incertae sedis</taxon>
        <taxon>Motilimonas</taxon>
    </lineage>
</organism>
<comment type="caution">
    <text evidence="8">The sequence shown here is derived from an EMBL/GenBank/DDBJ whole genome shotgun (WGS) entry which is preliminary data.</text>
</comment>
<evidence type="ECO:0000256" key="4">
    <source>
        <dbReference type="ARBA" id="ARBA00022827"/>
    </source>
</evidence>
<dbReference type="InterPro" id="IPR005101">
    <property type="entry name" value="Cryptochr/Photolyase_FAD-bd"/>
</dbReference>
<evidence type="ECO:0000256" key="3">
    <source>
        <dbReference type="ARBA" id="ARBA00022630"/>
    </source>
</evidence>
<dbReference type="RefSeq" id="WP_233053575.1">
    <property type="nucleotide sequence ID" value="NZ_JAIMJA010000014.1"/>
</dbReference>
<dbReference type="Pfam" id="PF03441">
    <property type="entry name" value="FAD_binding_7"/>
    <property type="match status" value="1"/>
</dbReference>
<keyword evidence="9" id="KW-1185">Reference proteome</keyword>
<dbReference type="PROSITE" id="PS51645">
    <property type="entry name" value="PHR_CRY_ALPHA_BETA"/>
    <property type="match status" value="1"/>
</dbReference>
<accession>A0ABS8WDT0</accession>
<comment type="cofactor">
    <cofactor evidence="6">
        <name>FAD</name>
        <dbReference type="ChEBI" id="CHEBI:57692"/>
    </cofactor>
    <text evidence="6">Binds 1 FAD per subunit.</text>
</comment>
<comment type="cofactor">
    <cofactor evidence="6">
        <name>(6R)-5,10-methylene-5,6,7,8-tetrahydrofolate</name>
        <dbReference type="ChEBI" id="CHEBI:15636"/>
    </cofactor>
    <text evidence="6">Binds 1 5,10-methenyltetrahydrofolate (MTHF) per subunit.</text>
</comment>
<dbReference type="InterPro" id="IPR006050">
    <property type="entry name" value="DNA_photolyase_N"/>
</dbReference>
<evidence type="ECO:0000256" key="1">
    <source>
        <dbReference type="ARBA" id="ARBA00005862"/>
    </source>
</evidence>
<keyword evidence="5 6" id="KW-0157">Chromophore</keyword>
<dbReference type="InterPro" id="IPR036155">
    <property type="entry name" value="Crypto/Photolyase_N_sf"/>
</dbReference>
<dbReference type="EMBL" id="JAIMJA010000014">
    <property type="protein sequence ID" value="MCE2595911.1"/>
    <property type="molecule type" value="Genomic_DNA"/>
</dbReference>
<keyword evidence="3 6" id="KW-0285">Flavoprotein</keyword>
<proteinExistence type="inferred from homology"/>
<comment type="function">
    <text evidence="6">May have a photoreceptor function.</text>
</comment>
<evidence type="ECO:0000256" key="6">
    <source>
        <dbReference type="RuleBase" id="RU367151"/>
    </source>
</evidence>
<dbReference type="SUPFAM" id="SSF52425">
    <property type="entry name" value="Cryptochrome/photolyase, N-terminal domain"/>
    <property type="match status" value="1"/>
</dbReference>
<dbReference type="PANTHER" id="PTHR11455">
    <property type="entry name" value="CRYPTOCHROME"/>
    <property type="match status" value="1"/>
</dbReference>
<evidence type="ECO:0000256" key="5">
    <source>
        <dbReference type="ARBA" id="ARBA00022991"/>
    </source>
</evidence>
<sequence length="435" mass="50180">MTTRGIYFFSNDLRLHDNTLLAQAAGEVDELICLYIDDTLFPSARYRPEPLSTKRNLFKEASLAALESQLANLGQMLWRYQASSLKQVYALISHLEINLAYVSKQVGWFEQQVFHQIATNAPQLNWQVGNNHTLWSEAELPFKLSELPGSFTGFRKKVESLATKAPLIKPSSLPRPMHFQSDKFSLSRQNQVSLGNESFNGGEQAGLTHLAQYFDSNAPSYYKTVRNELDGWESSTKFSPWLANGCLSAKQILTELNTFERHHGANESTYWIYFELLWREYFQWYGHRHQQQLFTFTGIKKQSPLTSFYPERFAKWCQGQTPYPLVNACMKQLNQTGYMSNRGRQIVASCLVNELQIDWRYGARYFEQQLIDYDVASNWGNWQYLAGVGADPRGQRHFDLTKQTQLFDPQGKFIEKWQGQCDLALDSVDAADWPC</sequence>
<keyword evidence="4 6" id="KW-0274">FAD</keyword>
<dbReference type="InterPro" id="IPR036134">
    <property type="entry name" value="Crypto/Photolyase_FAD-like_sf"/>
</dbReference>
<dbReference type="PRINTS" id="PR00147">
    <property type="entry name" value="DNAPHOTLYASE"/>
</dbReference>
<dbReference type="InterPro" id="IPR002081">
    <property type="entry name" value="Cryptochrome/DNA_photolyase_1"/>
</dbReference>
<dbReference type="Proteomes" id="UP001201273">
    <property type="component" value="Unassembled WGS sequence"/>
</dbReference>
<dbReference type="InterPro" id="IPR014133">
    <property type="entry name" value="Cry_DASH"/>
</dbReference>
<dbReference type="Gene3D" id="1.10.579.10">
    <property type="entry name" value="DNA Cyclobutane Dipyrimidine Photolyase, subunit A, domain 3"/>
    <property type="match status" value="1"/>
</dbReference>
<dbReference type="Pfam" id="PF00875">
    <property type="entry name" value="DNA_photolyase"/>
    <property type="match status" value="1"/>
</dbReference>
<dbReference type="SUPFAM" id="SSF48173">
    <property type="entry name" value="Cryptochrome/photolyase FAD-binding domain"/>
    <property type="match status" value="1"/>
</dbReference>
<evidence type="ECO:0000313" key="8">
    <source>
        <dbReference type="EMBL" id="MCE2595911.1"/>
    </source>
</evidence>
<feature type="domain" description="Photolyase/cryptochrome alpha/beta" evidence="7">
    <location>
        <begin position="3"/>
        <end position="134"/>
    </location>
</feature>
<evidence type="ECO:0000313" key="9">
    <source>
        <dbReference type="Proteomes" id="UP001201273"/>
    </source>
</evidence>
<reference evidence="8 9" key="1">
    <citation type="journal article" date="2022" name="Environ. Microbiol. Rep.">
        <title>Eco-phylogenetic analyses reveal divergent evolution of vitamin B12 metabolism in the marine bacterial family 'Psychromonadaceae'.</title>
        <authorList>
            <person name="Jin X."/>
            <person name="Yang Y."/>
            <person name="Cao H."/>
            <person name="Gao B."/>
            <person name="Zhao Z."/>
        </authorList>
    </citation>
    <scope>NUCLEOTIDE SEQUENCE [LARGE SCALE GENOMIC DNA]</scope>
    <source>
        <strain evidence="8 9">MKS20</strain>
    </source>
</reference>
<dbReference type="Gene3D" id="3.40.50.620">
    <property type="entry name" value="HUPs"/>
    <property type="match status" value="1"/>
</dbReference>
<protein>
    <recommendedName>
        <fullName evidence="2 6">Cryptochrome DASH</fullName>
    </recommendedName>
</protein>
<gene>
    <name evidence="8" type="ORF">K6Y31_13945</name>
</gene>
<dbReference type="InterPro" id="IPR014729">
    <property type="entry name" value="Rossmann-like_a/b/a_fold"/>
</dbReference>